<evidence type="ECO:0000313" key="3">
    <source>
        <dbReference type="Proteomes" id="UP000077202"/>
    </source>
</evidence>
<evidence type="ECO:0000256" key="1">
    <source>
        <dbReference type="SAM" id="MobiDB-lite"/>
    </source>
</evidence>
<feature type="region of interest" description="Disordered" evidence="1">
    <location>
        <begin position="453"/>
        <end position="486"/>
    </location>
</feature>
<proteinExistence type="predicted"/>
<gene>
    <name evidence="2" type="ORF">AXG93_1976s1490</name>
</gene>
<reference evidence="2" key="1">
    <citation type="submission" date="2016-03" db="EMBL/GenBank/DDBJ databases">
        <title>Mechanisms controlling the formation of the plant cell surface in tip-growing cells are functionally conserved among land plants.</title>
        <authorList>
            <person name="Honkanen S."/>
            <person name="Jones V.A."/>
            <person name="Morieri G."/>
            <person name="Champion C."/>
            <person name="Hetherington A.J."/>
            <person name="Kelly S."/>
            <person name="Saint-Marcoux D."/>
            <person name="Proust H."/>
            <person name="Prescott H."/>
            <person name="Dolan L."/>
        </authorList>
    </citation>
    <scope>NUCLEOTIDE SEQUENCE [LARGE SCALE GENOMIC DNA]</scope>
    <source>
        <tissue evidence="2">Whole gametophyte</tissue>
    </source>
</reference>
<feature type="region of interest" description="Disordered" evidence="1">
    <location>
        <begin position="124"/>
        <end position="145"/>
    </location>
</feature>
<protein>
    <submittedName>
        <fullName evidence="2">Uncharacterized protein</fullName>
    </submittedName>
</protein>
<name>A0A176VEY5_MARPO</name>
<dbReference type="AlphaFoldDB" id="A0A176VEY5"/>
<dbReference type="Pfam" id="PF12014">
    <property type="entry name" value="Cyclin_D1_bind"/>
    <property type="match status" value="1"/>
</dbReference>
<organism evidence="2 3">
    <name type="scientific">Marchantia polymorpha subsp. ruderalis</name>
    <dbReference type="NCBI Taxonomy" id="1480154"/>
    <lineage>
        <taxon>Eukaryota</taxon>
        <taxon>Viridiplantae</taxon>
        <taxon>Streptophyta</taxon>
        <taxon>Embryophyta</taxon>
        <taxon>Marchantiophyta</taxon>
        <taxon>Marchantiopsida</taxon>
        <taxon>Marchantiidae</taxon>
        <taxon>Marchantiales</taxon>
        <taxon>Marchantiaceae</taxon>
        <taxon>Marchantia</taxon>
    </lineage>
</organism>
<comment type="caution">
    <text evidence="2">The sequence shown here is derived from an EMBL/GenBank/DDBJ whole genome shotgun (WGS) entry which is preliminary data.</text>
</comment>
<dbReference type="Proteomes" id="UP000077202">
    <property type="component" value="Unassembled WGS sequence"/>
</dbReference>
<sequence length="779" mass="85370">MKTSFIQAGSPYRGAALHECHVSQSCGKSLRSCNIHHGNFFVAINLPQFVDFGTPTSACKLSAYRPVKPHTAVGIRRPKRSTNEKDLGKFGSRFGELSGGCCQASIGVPGNSSYKKQQGIRASLDAGANGGDESRGEGEDVGSSSVWDLPARHKRIQAAAAKVGDPFRDMMTNASKKLQDYLDNIKSSRTKEKHGEQEKPETDWDRWQKVFTDAEERDNLASVLKFQLEEAVDNEDFQEAAVLKEALAAVSAGDTVSEIMKELKSALAEERYDAAARLRDKAGAGLVGWWVGLAEAQNDPYGRIIHISAAQGRFLAKSYSARQLATAASGIPLFEVFVTRDGDNNYKQQAVYLQREGNVSPDTLLGPTSKEIDISELIVNEKNKDLKTRDVPGSITDDNEEKSKDPDFIDEGLNNILSFLKERMPDVKLKVFQVIAPEGLEADIPKIVEQLRAEGTDDANSDVDTDSVSEDTTLDPPEDEKFPAGSNNIEEQETPIRLVVGGVLQNSVDEKAPKVPVRVPAKIERKTRDSFLFNIDEVGMPSGSTSTSTSAKEPLPHFKMAAIATQASADLMPDDVAKVFWNSEKAPVKVSKEMGEIIRLAVTQAQRRRGLSKSTSFRRINVSEAGSDPLSGLYIGAFGPYTSEVVQLRRKFGQWQEDGSADGSTDFDKLEFFEYVEAVKLTGDLNVPAGQVTFRAKIGRESRLSLRGAYPEELGVVGRYKGQGRLAEPGFRNPQWIDGELVLLDGKGGGHTNGAELGFVYSVPERHFLVLFNRLKLQE</sequence>
<accession>A0A176VEY5</accession>
<evidence type="ECO:0000313" key="2">
    <source>
        <dbReference type="EMBL" id="OAE18942.1"/>
    </source>
</evidence>
<feature type="compositionally biased region" description="Acidic residues" evidence="1">
    <location>
        <begin position="456"/>
        <end position="478"/>
    </location>
</feature>
<dbReference type="EMBL" id="LVLJ01003973">
    <property type="protein sequence ID" value="OAE18942.1"/>
    <property type="molecule type" value="Genomic_DNA"/>
</dbReference>
<dbReference type="InterPro" id="IPR044680">
    <property type="entry name" value="EX1/2"/>
</dbReference>
<feature type="region of interest" description="Disordered" evidence="1">
    <location>
        <begin position="388"/>
        <end position="408"/>
    </location>
</feature>
<dbReference type="PANTHER" id="PTHR33917:SF3">
    <property type="entry name" value="PROTEIN EXECUTER 1, CHLOROPLASTIC"/>
    <property type="match status" value="1"/>
</dbReference>
<dbReference type="GO" id="GO:0010343">
    <property type="term" value="P:singlet oxygen-mediated programmed cell death"/>
    <property type="evidence" value="ECO:0007669"/>
    <property type="project" value="InterPro"/>
</dbReference>
<dbReference type="GO" id="GO:0042651">
    <property type="term" value="C:thylakoid membrane"/>
    <property type="evidence" value="ECO:0007669"/>
    <property type="project" value="TreeGrafter"/>
</dbReference>
<dbReference type="PANTHER" id="PTHR33917">
    <property type="entry name" value="PROTEIN EXECUTER 1, CHLOROPLASTIC"/>
    <property type="match status" value="1"/>
</dbReference>
<keyword evidence="3" id="KW-1185">Reference proteome</keyword>